<gene>
    <name evidence="3" type="primary">czcC_2</name>
    <name evidence="3" type="ORF">Pan54_32170</name>
</gene>
<dbReference type="InterPro" id="IPR003423">
    <property type="entry name" value="OMP_efflux"/>
</dbReference>
<dbReference type="PANTHER" id="PTHR30203">
    <property type="entry name" value="OUTER MEMBRANE CATION EFFLUX PROTEIN"/>
    <property type="match status" value="1"/>
</dbReference>
<feature type="compositionally biased region" description="Basic and acidic residues" evidence="2">
    <location>
        <begin position="98"/>
        <end position="112"/>
    </location>
</feature>
<accession>A0A5C5XK15</accession>
<dbReference type="Gene3D" id="1.20.1600.10">
    <property type="entry name" value="Outer membrane efflux proteins (OEP)"/>
    <property type="match status" value="1"/>
</dbReference>
<dbReference type="Pfam" id="PF02321">
    <property type="entry name" value="OEP"/>
    <property type="match status" value="1"/>
</dbReference>
<feature type="region of interest" description="Disordered" evidence="2">
    <location>
        <begin position="97"/>
        <end position="134"/>
    </location>
</feature>
<feature type="compositionally biased region" description="Low complexity" evidence="2">
    <location>
        <begin position="121"/>
        <end position="133"/>
    </location>
</feature>
<organism evidence="3 4">
    <name type="scientific">Rubinisphaera italica</name>
    <dbReference type="NCBI Taxonomy" id="2527969"/>
    <lineage>
        <taxon>Bacteria</taxon>
        <taxon>Pseudomonadati</taxon>
        <taxon>Planctomycetota</taxon>
        <taxon>Planctomycetia</taxon>
        <taxon>Planctomycetales</taxon>
        <taxon>Planctomycetaceae</taxon>
        <taxon>Rubinisphaera</taxon>
    </lineage>
</organism>
<dbReference type="SUPFAM" id="SSF56954">
    <property type="entry name" value="Outer membrane efflux proteins (OEP)"/>
    <property type="match status" value="1"/>
</dbReference>
<comment type="similarity">
    <text evidence="1">Belongs to the outer membrane factor (OMF) (TC 1.B.17) family.</text>
</comment>
<proteinExistence type="inferred from homology"/>
<keyword evidence="4" id="KW-1185">Reference proteome</keyword>
<protein>
    <submittedName>
        <fullName evidence="3">Cobalt-zinc-cadmium resistance protein CzcC</fullName>
    </submittedName>
</protein>
<dbReference type="InterPro" id="IPR010131">
    <property type="entry name" value="MdtP/NodT-like"/>
</dbReference>
<dbReference type="RefSeq" id="WP_165441797.1">
    <property type="nucleotide sequence ID" value="NZ_SJPG01000001.1"/>
</dbReference>
<dbReference type="GO" id="GO:0015562">
    <property type="term" value="F:efflux transmembrane transporter activity"/>
    <property type="evidence" value="ECO:0007669"/>
    <property type="project" value="InterPro"/>
</dbReference>
<comment type="caution">
    <text evidence="3">The sequence shown here is derived from an EMBL/GenBank/DDBJ whole genome shotgun (WGS) entry which is preliminary data.</text>
</comment>
<name>A0A5C5XK15_9PLAN</name>
<sequence length="550" mass="59797">MRQSSAAHLGLLLAVLAPVGCSSSHSHLEMIDNRELPAQHQIAELKSANPEAAEPQSAPDTAAIAEATAPTDAAVATEVAENDAVIPESEEIVLASALKDESEESTKSESQKVELAIGEASESSPDDSNLSDSNQTCLTEYSVGAGSKMTLNELENLALENNPTLKQANASIVRSQGFYDQVGRGANPIVGYFGSQIADQNTDQHGLFFEREFVRGGKLQLNRQVLSHATAAQQWELETQRMRVLTDVRIRFFAAVAAQQELAAATEFVEVTTRGVEITQLRKDALEDTQIEVLQSKTQNQEAILVQQKARIAYETAWMELTALVGLPCLGQAELLPPSNISAHSLNECSLYEMIMCNSPELATAKQRVAQARAKLSRQEVQAIPNITAQIGAGFDNATNSGLINLQIGGPIPIYNKNRGNISAAYAEYCRATNNVTRIRCDIKARLARVIQQYEGARVTVNRYDNEILPQTNEALQLSSEAYDQGELGFLQILVIRKSYLDARFKAIAARKELAQAQAKLDGLLLTGALEEPQDVTEDDSLRGQTFSGQ</sequence>
<dbReference type="AlphaFoldDB" id="A0A5C5XK15"/>
<evidence type="ECO:0000313" key="4">
    <source>
        <dbReference type="Proteomes" id="UP000316095"/>
    </source>
</evidence>
<evidence type="ECO:0000256" key="2">
    <source>
        <dbReference type="SAM" id="MobiDB-lite"/>
    </source>
</evidence>
<evidence type="ECO:0000313" key="3">
    <source>
        <dbReference type="EMBL" id="TWT62475.1"/>
    </source>
</evidence>
<evidence type="ECO:0000256" key="1">
    <source>
        <dbReference type="ARBA" id="ARBA00007613"/>
    </source>
</evidence>
<reference evidence="3 4" key="1">
    <citation type="submission" date="2019-02" db="EMBL/GenBank/DDBJ databases">
        <title>Deep-cultivation of Planctomycetes and their phenomic and genomic characterization uncovers novel biology.</title>
        <authorList>
            <person name="Wiegand S."/>
            <person name="Jogler M."/>
            <person name="Boedeker C."/>
            <person name="Pinto D."/>
            <person name="Vollmers J."/>
            <person name="Rivas-Marin E."/>
            <person name="Kohn T."/>
            <person name="Peeters S.H."/>
            <person name="Heuer A."/>
            <person name="Rast P."/>
            <person name="Oberbeckmann S."/>
            <person name="Bunk B."/>
            <person name="Jeske O."/>
            <person name="Meyerdierks A."/>
            <person name="Storesund J.E."/>
            <person name="Kallscheuer N."/>
            <person name="Luecker S."/>
            <person name="Lage O.M."/>
            <person name="Pohl T."/>
            <person name="Merkel B.J."/>
            <person name="Hornburger P."/>
            <person name="Mueller R.-W."/>
            <person name="Bruemmer F."/>
            <person name="Labrenz M."/>
            <person name="Spormann A.M."/>
            <person name="Op Den Camp H."/>
            <person name="Overmann J."/>
            <person name="Amann R."/>
            <person name="Jetten M.S.M."/>
            <person name="Mascher T."/>
            <person name="Medema M.H."/>
            <person name="Devos D.P."/>
            <person name="Kaster A.-K."/>
            <person name="Ovreas L."/>
            <person name="Rohde M."/>
            <person name="Galperin M.Y."/>
            <person name="Jogler C."/>
        </authorList>
    </citation>
    <scope>NUCLEOTIDE SEQUENCE [LARGE SCALE GENOMIC DNA]</scope>
    <source>
        <strain evidence="3 4">Pan54</strain>
    </source>
</reference>
<dbReference type="EMBL" id="SJPG01000001">
    <property type="protein sequence ID" value="TWT62475.1"/>
    <property type="molecule type" value="Genomic_DNA"/>
</dbReference>
<dbReference type="PANTHER" id="PTHR30203:SF24">
    <property type="entry name" value="BLR4935 PROTEIN"/>
    <property type="match status" value="1"/>
</dbReference>
<dbReference type="Proteomes" id="UP000316095">
    <property type="component" value="Unassembled WGS sequence"/>
</dbReference>